<keyword evidence="7 10" id="KW-0464">Manganese</keyword>
<feature type="binding site" evidence="10">
    <location>
        <position position="25"/>
    </location>
    <ligand>
        <name>Mn(2+)</name>
        <dbReference type="ChEBI" id="CHEBI:29035"/>
    </ligand>
</feature>
<evidence type="ECO:0000256" key="8">
    <source>
        <dbReference type="ARBA" id="ARBA00023229"/>
    </source>
</evidence>
<evidence type="ECO:0000313" key="14">
    <source>
        <dbReference type="Proteomes" id="UP000295565"/>
    </source>
</evidence>
<dbReference type="InterPro" id="IPR015797">
    <property type="entry name" value="NUDIX_hydrolase-like_dom_sf"/>
</dbReference>
<dbReference type="RefSeq" id="WP_131914052.1">
    <property type="nucleotide sequence ID" value="NZ_OU594967.1"/>
</dbReference>
<dbReference type="PANTHER" id="PTHR10885">
    <property type="entry name" value="ISOPENTENYL-DIPHOSPHATE DELTA-ISOMERASE"/>
    <property type="match status" value="1"/>
</dbReference>
<comment type="catalytic activity">
    <reaction evidence="10">
        <text>isopentenyl diphosphate = dimethylallyl diphosphate</text>
        <dbReference type="Rhea" id="RHEA:23284"/>
        <dbReference type="ChEBI" id="CHEBI:57623"/>
        <dbReference type="ChEBI" id="CHEBI:128769"/>
        <dbReference type="EC" id="5.3.3.2"/>
    </reaction>
</comment>
<keyword evidence="14" id="KW-1185">Reference proteome</keyword>
<dbReference type="AlphaFoldDB" id="A0A4R1J834"/>
<feature type="binding site" evidence="10">
    <location>
        <position position="87"/>
    </location>
    <ligand>
        <name>Mg(2+)</name>
        <dbReference type="ChEBI" id="CHEBI:18420"/>
    </ligand>
</feature>
<name>A0A4R1J834_9GAMM</name>
<comment type="cofactor">
    <cofactor evidence="10">
        <name>Mn(2+)</name>
        <dbReference type="ChEBI" id="CHEBI:29035"/>
    </cofactor>
    <text evidence="10">Binds 1 Mn(2+) ion per subunit.</text>
</comment>
<evidence type="ECO:0000256" key="1">
    <source>
        <dbReference type="ARBA" id="ARBA00004826"/>
    </source>
</evidence>
<keyword evidence="9 10" id="KW-0413">Isomerase</keyword>
<dbReference type="SUPFAM" id="SSF55811">
    <property type="entry name" value="Nudix"/>
    <property type="match status" value="1"/>
</dbReference>
<feature type="active site" evidence="10 11">
    <location>
        <position position="67"/>
    </location>
</feature>
<comment type="pathway">
    <text evidence="1 10">Isoprenoid biosynthesis; dimethylallyl diphosphate biosynthesis; dimethylallyl diphosphate from isopentenyl diphosphate: step 1/1.</text>
</comment>
<dbReference type="HAMAP" id="MF_00202">
    <property type="entry name" value="Idi"/>
    <property type="match status" value="1"/>
</dbReference>
<dbReference type="PROSITE" id="PS51462">
    <property type="entry name" value="NUDIX"/>
    <property type="match status" value="1"/>
</dbReference>
<organism evidence="13 14">
    <name type="scientific">Celerinatantimonas diazotrophica</name>
    <dbReference type="NCBI Taxonomy" id="412034"/>
    <lineage>
        <taxon>Bacteria</taxon>
        <taxon>Pseudomonadati</taxon>
        <taxon>Pseudomonadota</taxon>
        <taxon>Gammaproteobacteria</taxon>
        <taxon>Celerinatantimonadaceae</taxon>
        <taxon>Celerinatantimonas</taxon>
    </lineage>
</organism>
<keyword evidence="4 10" id="KW-0963">Cytoplasm</keyword>
<comment type="subcellular location">
    <subcellularLocation>
        <location evidence="10">Cytoplasm</location>
    </subcellularLocation>
</comment>
<dbReference type="CDD" id="cd02885">
    <property type="entry name" value="NUDIX_IPP_Isomerase"/>
    <property type="match status" value="1"/>
</dbReference>
<evidence type="ECO:0000256" key="7">
    <source>
        <dbReference type="ARBA" id="ARBA00023211"/>
    </source>
</evidence>
<dbReference type="GO" id="GO:0050992">
    <property type="term" value="P:dimethylallyl diphosphate biosynthetic process"/>
    <property type="evidence" value="ECO:0007669"/>
    <property type="project" value="UniProtKB-UniRule"/>
</dbReference>
<evidence type="ECO:0000256" key="9">
    <source>
        <dbReference type="ARBA" id="ARBA00023235"/>
    </source>
</evidence>
<dbReference type="EMBL" id="SMGD01000017">
    <property type="protein sequence ID" value="TCK46723.1"/>
    <property type="molecule type" value="Genomic_DNA"/>
</dbReference>
<feature type="binding site" evidence="10">
    <location>
        <position position="114"/>
    </location>
    <ligand>
        <name>Mn(2+)</name>
        <dbReference type="ChEBI" id="CHEBI:29035"/>
    </ligand>
</feature>
<comment type="cofactor">
    <cofactor evidence="10">
        <name>Mg(2+)</name>
        <dbReference type="ChEBI" id="CHEBI:18420"/>
    </cofactor>
    <text evidence="10">Binds 1 Mg(2+) ion per subunit. The magnesium ion binds only when substrate is bound.</text>
</comment>
<evidence type="ECO:0000256" key="2">
    <source>
        <dbReference type="ARBA" id="ARBA00007579"/>
    </source>
</evidence>
<dbReference type="Proteomes" id="UP000295565">
    <property type="component" value="Unassembled WGS sequence"/>
</dbReference>
<dbReference type="UniPathway" id="UPA00059">
    <property type="reaction ID" value="UER00104"/>
</dbReference>
<dbReference type="Gene3D" id="3.90.79.10">
    <property type="entry name" value="Nucleoside Triphosphate Pyrophosphohydrolase"/>
    <property type="match status" value="1"/>
</dbReference>
<keyword evidence="5 10" id="KW-0479">Metal-binding</keyword>
<evidence type="ECO:0000256" key="11">
    <source>
        <dbReference type="PIRSR" id="PIRSR018427-1"/>
    </source>
</evidence>
<dbReference type="GO" id="GO:0008299">
    <property type="term" value="P:isoprenoid biosynthetic process"/>
    <property type="evidence" value="ECO:0007669"/>
    <property type="project" value="UniProtKB-UniRule"/>
</dbReference>
<accession>A0A4R1J834</accession>
<evidence type="ECO:0000256" key="10">
    <source>
        <dbReference type="HAMAP-Rule" id="MF_00202"/>
    </source>
</evidence>
<comment type="function">
    <text evidence="10">Catalyzes the 1,3-allylic rearrangement of the homoallylic substrate isopentenyl (IPP) to its highly electrophilic allylic isomer, dimethylallyl diphosphate (DMAPP).</text>
</comment>
<comment type="caution">
    <text evidence="13">The sequence shown here is derived from an EMBL/GenBank/DDBJ whole genome shotgun (WGS) entry which is preliminary data.</text>
</comment>
<keyword evidence="8 10" id="KW-0414">Isoprene biosynthesis</keyword>
<keyword evidence="6 10" id="KW-0460">Magnesium</keyword>
<protein>
    <recommendedName>
        <fullName evidence="3 10">Isopentenyl-diphosphate Delta-isomerase</fullName>
        <shortName evidence="10">IPP isomerase</shortName>
        <ecNumber evidence="3 10">5.3.3.2</ecNumber>
    </recommendedName>
    <alternativeName>
        <fullName evidence="10">IPP:DMAPP isomerase</fullName>
    </alternativeName>
    <alternativeName>
        <fullName evidence="10">Isopentenyl pyrophosphate isomerase</fullName>
    </alternativeName>
</protein>
<dbReference type="GO" id="GO:0004452">
    <property type="term" value="F:isopentenyl-diphosphate delta-isomerase activity"/>
    <property type="evidence" value="ECO:0007669"/>
    <property type="project" value="UniProtKB-UniRule"/>
</dbReference>
<dbReference type="EC" id="5.3.3.2" evidence="3 10"/>
<dbReference type="InterPro" id="IPR056375">
    <property type="entry name" value="Idi_bact"/>
</dbReference>
<dbReference type="OrthoDB" id="9809458at2"/>
<feature type="binding site" evidence="10">
    <location>
        <position position="116"/>
    </location>
    <ligand>
        <name>Mn(2+)</name>
        <dbReference type="ChEBI" id="CHEBI:29035"/>
    </ligand>
</feature>
<feature type="binding site" evidence="10">
    <location>
        <position position="69"/>
    </location>
    <ligand>
        <name>Mn(2+)</name>
        <dbReference type="ChEBI" id="CHEBI:29035"/>
    </ligand>
</feature>
<dbReference type="GO" id="GO:0046872">
    <property type="term" value="F:metal ion binding"/>
    <property type="evidence" value="ECO:0007669"/>
    <property type="project" value="UniProtKB-KW"/>
</dbReference>
<dbReference type="NCBIfam" id="TIGR02150">
    <property type="entry name" value="IPP_isom_1"/>
    <property type="match status" value="1"/>
</dbReference>
<dbReference type="Pfam" id="PF00293">
    <property type="entry name" value="NUDIX"/>
    <property type="match status" value="1"/>
</dbReference>
<evidence type="ECO:0000313" key="13">
    <source>
        <dbReference type="EMBL" id="TCK46723.1"/>
    </source>
</evidence>
<feature type="domain" description="Nudix hydrolase" evidence="12">
    <location>
        <begin position="30"/>
        <end position="164"/>
    </location>
</feature>
<dbReference type="NCBIfam" id="NF002995">
    <property type="entry name" value="PRK03759.1"/>
    <property type="match status" value="1"/>
</dbReference>
<gene>
    <name evidence="10" type="primary">idi</name>
    <name evidence="13" type="ORF">EV690_3309</name>
</gene>
<reference evidence="13 14" key="1">
    <citation type="submission" date="2019-03" db="EMBL/GenBank/DDBJ databases">
        <title>Genomic Encyclopedia of Type Strains, Phase IV (KMG-IV): sequencing the most valuable type-strain genomes for metagenomic binning, comparative biology and taxonomic classification.</title>
        <authorList>
            <person name="Goeker M."/>
        </authorList>
    </citation>
    <scope>NUCLEOTIDE SEQUENCE [LARGE SCALE GENOMIC DNA]</scope>
    <source>
        <strain evidence="13 14">DSM 18577</strain>
    </source>
</reference>
<evidence type="ECO:0000256" key="5">
    <source>
        <dbReference type="ARBA" id="ARBA00022723"/>
    </source>
</evidence>
<dbReference type="GO" id="GO:0005737">
    <property type="term" value="C:cytoplasm"/>
    <property type="evidence" value="ECO:0007669"/>
    <property type="project" value="UniProtKB-SubCell"/>
</dbReference>
<evidence type="ECO:0000256" key="4">
    <source>
        <dbReference type="ARBA" id="ARBA00022490"/>
    </source>
</evidence>
<evidence type="ECO:0000259" key="12">
    <source>
        <dbReference type="PROSITE" id="PS51462"/>
    </source>
</evidence>
<evidence type="ECO:0000256" key="6">
    <source>
        <dbReference type="ARBA" id="ARBA00022842"/>
    </source>
</evidence>
<dbReference type="InterPro" id="IPR011876">
    <property type="entry name" value="IsopentenylPP_isomerase_typ1"/>
</dbReference>
<dbReference type="FunFam" id="3.90.79.10:FF:000009">
    <property type="entry name" value="Isopentenyl-diphosphate Delta-isomerase"/>
    <property type="match status" value="1"/>
</dbReference>
<feature type="binding site" evidence="10">
    <location>
        <position position="32"/>
    </location>
    <ligand>
        <name>Mn(2+)</name>
        <dbReference type="ChEBI" id="CHEBI:29035"/>
    </ligand>
</feature>
<evidence type="ECO:0000256" key="3">
    <source>
        <dbReference type="ARBA" id="ARBA00012057"/>
    </source>
</evidence>
<dbReference type="PIRSF" id="PIRSF018427">
    <property type="entry name" value="Isopntndiph_ism"/>
    <property type="match status" value="1"/>
</dbReference>
<dbReference type="PANTHER" id="PTHR10885:SF0">
    <property type="entry name" value="ISOPENTENYL-DIPHOSPHATE DELTA-ISOMERASE"/>
    <property type="match status" value="1"/>
</dbReference>
<proteinExistence type="inferred from homology"/>
<feature type="active site" evidence="10 11">
    <location>
        <position position="116"/>
    </location>
</feature>
<comment type="similarity">
    <text evidence="2 10">Belongs to the IPP isomerase type 1 family.</text>
</comment>
<sequence length="177" mass="20295">MYSEQVVLLNEQHQPIGQMSKKDVHHQHTPLHLGFSCYILNRLGQLLITRRAFSKKTWAGVWTNSVCGHPAPGEPIPQAVMRRSRQELGLNITTPKLLVADYRYRAKDVSGVVEYEYCPIWVARAISPVVINRHEVMDYQWVNPDDLAKASELMPTVFSPWMVEQIALLQACELWIS</sequence>
<dbReference type="InterPro" id="IPR000086">
    <property type="entry name" value="NUDIX_hydrolase_dom"/>
</dbReference>